<protein>
    <recommendedName>
        <fullName evidence="1">Fatty acyl-CoA reductase</fullName>
        <ecNumber evidence="1">1.2.1.84</ecNumber>
    </recommendedName>
</protein>
<gene>
    <name evidence="3" type="ORF">EAG_03785</name>
</gene>
<dbReference type="InterPro" id="IPR036291">
    <property type="entry name" value="NAD(P)-bd_dom_sf"/>
</dbReference>
<dbReference type="GO" id="GO:0080019">
    <property type="term" value="F:alcohol-forming very long-chain fatty acyl-CoA reductase activity"/>
    <property type="evidence" value="ECO:0007669"/>
    <property type="project" value="InterPro"/>
</dbReference>
<name>E2A546_CAMFO</name>
<dbReference type="OMA" id="VCIHIRV"/>
<comment type="catalytic activity">
    <reaction evidence="1">
        <text>a long-chain fatty acyl-CoA + 2 NADPH + 2 H(+) = a long-chain primary fatty alcohol + 2 NADP(+) + CoA</text>
        <dbReference type="Rhea" id="RHEA:52716"/>
        <dbReference type="ChEBI" id="CHEBI:15378"/>
        <dbReference type="ChEBI" id="CHEBI:57287"/>
        <dbReference type="ChEBI" id="CHEBI:57783"/>
        <dbReference type="ChEBI" id="CHEBI:58349"/>
        <dbReference type="ChEBI" id="CHEBI:77396"/>
        <dbReference type="ChEBI" id="CHEBI:83139"/>
        <dbReference type="EC" id="1.2.1.84"/>
    </reaction>
</comment>
<dbReference type="PANTHER" id="PTHR11011:SF116">
    <property type="entry name" value="FATTY ACYL-COA REDUCTASE CG5065-RELATED"/>
    <property type="match status" value="1"/>
</dbReference>
<dbReference type="Proteomes" id="UP000000311">
    <property type="component" value="Unassembled WGS sequence"/>
</dbReference>
<evidence type="ECO:0000259" key="2">
    <source>
        <dbReference type="Pfam" id="PF07993"/>
    </source>
</evidence>
<evidence type="ECO:0000313" key="3">
    <source>
        <dbReference type="EMBL" id="EFN71443.1"/>
    </source>
</evidence>
<keyword evidence="4" id="KW-1185">Reference proteome</keyword>
<keyword evidence="1" id="KW-0443">Lipid metabolism</keyword>
<dbReference type="GO" id="GO:0005777">
    <property type="term" value="C:peroxisome"/>
    <property type="evidence" value="ECO:0007669"/>
    <property type="project" value="TreeGrafter"/>
</dbReference>
<proteinExistence type="inferred from homology"/>
<dbReference type="AlphaFoldDB" id="E2A546"/>
<dbReference type="InterPro" id="IPR026055">
    <property type="entry name" value="FAR"/>
</dbReference>
<comment type="function">
    <text evidence="1">Catalyzes the reduction of fatty acyl-CoA to fatty alcohols.</text>
</comment>
<feature type="domain" description="Thioester reductase (TE)" evidence="2">
    <location>
        <begin position="10"/>
        <end position="55"/>
    </location>
</feature>
<keyword evidence="1" id="KW-0521">NADP</keyword>
<evidence type="ECO:0000313" key="4">
    <source>
        <dbReference type="Proteomes" id="UP000000311"/>
    </source>
</evidence>
<dbReference type="EMBL" id="GL436813">
    <property type="protein sequence ID" value="EFN71443.1"/>
    <property type="molecule type" value="Genomic_DNA"/>
</dbReference>
<dbReference type="PANTHER" id="PTHR11011">
    <property type="entry name" value="MALE STERILITY PROTEIN 2-RELATED"/>
    <property type="match status" value="1"/>
</dbReference>
<dbReference type="InterPro" id="IPR013120">
    <property type="entry name" value="FAR_NAD-bd"/>
</dbReference>
<dbReference type="InParanoid" id="E2A546"/>
<feature type="non-terminal residue" evidence="3">
    <location>
        <position position="1"/>
    </location>
</feature>
<keyword evidence="1" id="KW-0560">Oxidoreductase</keyword>
<dbReference type="GO" id="GO:0102965">
    <property type="term" value="F:alcohol-forming long-chain fatty acyl-CoA reductase activity"/>
    <property type="evidence" value="ECO:0007669"/>
    <property type="project" value="UniProtKB-EC"/>
</dbReference>
<comment type="similarity">
    <text evidence="1">Belongs to the fatty acyl-CoA reductase family.</text>
</comment>
<reference evidence="3 4" key="1">
    <citation type="journal article" date="2010" name="Science">
        <title>Genomic comparison of the ants Camponotus floridanus and Harpegnathos saltator.</title>
        <authorList>
            <person name="Bonasio R."/>
            <person name="Zhang G."/>
            <person name="Ye C."/>
            <person name="Mutti N.S."/>
            <person name="Fang X."/>
            <person name="Qin N."/>
            <person name="Donahue G."/>
            <person name="Yang P."/>
            <person name="Li Q."/>
            <person name="Li C."/>
            <person name="Zhang P."/>
            <person name="Huang Z."/>
            <person name="Berger S.L."/>
            <person name="Reinberg D."/>
            <person name="Wang J."/>
            <person name="Liebig J."/>
        </authorList>
    </citation>
    <scope>NUCLEOTIDE SEQUENCE [LARGE SCALE GENOMIC DNA]</scope>
    <source>
        <strain evidence="4">C129</strain>
    </source>
</reference>
<keyword evidence="1" id="KW-0444">Lipid biosynthesis</keyword>
<evidence type="ECO:0000256" key="1">
    <source>
        <dbReference type="RuleBase" id="RU363097"/>
    </source>
</evidence>
<organism evidence="4">
    <name type="scientific">Camponotus floridanus</name>
    <name type="common">Florida carpenter ant</name>
    <dbReference type="NCBI Taxonomy" id="104421"/>
    <lineage>
        <taxon>Eukaryota</taxon>
        <taxon>Metazoa</taxon>
        <taxon>Ecdysozoa</taxon>
        <taxon>Arthropoda</taxon>
        <taxon>Hexapoda</taxon>
        <taxon>Insecta</taxon>
        <taxon>Pterygota</taxon>
        <taxon>Neoptera</taxon>
        <taxon>Endopterygota</taxon>
        <taxon>Hymenoptera</taxon>
        <taxon>Apocrita</taxon>
        <taxon>Aculeata</taxon>
        <taxon>Formicoidea</taxon>
        <taxon>Formicidae</taxon>
        <taxon>Formicinae</taxon>
        <taxon>Camponotus</taxon>
    </lineage>
</organism>
<dbReference type="GO" id="GO:0035336">
    <property type="term" value="P:long-chain fatty-acyl-CoA metabolic process"/>
    <property type="evidence" value="ECO:0007669"/>
    <property type="project" value="TreeGrafter"/>
</dbReference>
<dbReference type="SUPFAM" id="SSF51735">
    <property type="entry name" value="NAD(P)-binding Rossmann-fold domains"/>
    <property type="match status" value="1"/>
</dbReference>
<dbReference type="Pfam" id="PF07993">
    <property type="entry name" value="NAD_binding_4"/>
    <property type="match status" value="1"/>
</dbReference>
<accession>E2A546</accession>
<sequence length="58" mass="6678">FFAETEIFIIGATGFLGKALLEKLLRSCHCVATIFVLIRPKRNQSIEERFRKLLENPV</sequence>
<dbReference type="EC" id="1.2.1.84" evidence="1"/>
<dbReference type="Gene3D" id="3.40.50.720">
    <property type="entry name" value="NAD(P)-binding Rossmann-like Domain"/>
    <property type="match status" value="1"/>
</dbReference>
<feature type="non-terminal residue" evidence="3">
    <location>
        <position position="58"/>
    </location>
</feature>